<evidence type="ECO:0000313" key="11">
    <source>
        <dbReference type="Proteomes" id="UP000237000"/>
    </source>
</evidence>
<dbReference type="EMBL" id="JXTC01000597">
    <property type="protein sequence ID" value="PON44264.1"/>
    <property type="molecule type" value="Genomic_DNA"/>
</dbReference>
<evidence type="ECO:0000256" key="5">
    <source>
        <dbReference type="ARBA" id="ARBA00023180"/>
    </source>
</evidence>
<dbReference type="InterPro" id="IPR033121">
    <property type="entry name" value="PEPTIDASE_A1"/>
</dbReference>
<evidence type="ECO:0000256" key="1">
    <source>
        <dbReference type="ARBA" id="ARBA00007447"/>
    </source>
</evidence>
<dbReference type="InterPro" id="IPR051708">
    <property type="entry name" value="Plant_Aspart_Prot_A1"/>
</dbReference>
<dbReference type="STRING" id="63057.A0A2P5B642"/>
<dbReference type="InterPro" id="IPR001461">
    <property type="entry name" value="Aspartic_peptidase_A1"/>
</dbReference>
<dbReference type="Pfam" id="PF14541">
    <property type="entry name" value="TAXi_C"/>
    <property type="match status" value="1"/>
</dbReference>
<dbReference type="GO" id="GO:0004190">
    <property type="term" value="F:aspartic-type endopeptidase activity"/>
    <property type="evidence" value="ECO:0007669"/>
    <property type="project" value="UniProtKB-KW"/>
</dbReference>
<feature type="domain" description="Peptidase A1" evidence="9">
    <location>
        <begin position="112"/>
        <end position="475"/>
    </location>
</feature>
<keyword evidence="3 7" id="KW-0064">Aspartyl protease</keyword>
<evidence type="ECO:0000256" key="8">
    <source>
        <dbReference type="SAM" id="SignalP"/>
    </source>
</evidence>
<comment type="caution">
    <text evidence="10">The sequence shown here is derived from an EMBL/GenBank/DDBJ whole genome shotgun (WGS) entry which is preliminary data.</text>
</comment>
<dbReference type="PROSITE" id="PS51767">
    <property type="entry name" value="PEPTIDASE_A1"/>
    <property type="match status" value="1"/>
</dbReference>
<evidence type="ECO:0000256" key="2">
    <source>
        <dbReference type="ARBA" id="ARBA00022670"/>
    </source>
</evidence>
<proteinExistence type="inferred from homology"/>
<keyword evidence="4 7" id="KW-0378">Hydrolase</keyword>
<dbReference type="InterPro" id="IPR032861">
    <property type="entry name" value="TAXi_N"/>
</dbReference>
<keyword evidence="5" id="KW-0325">Glycoprotein</keyword>
<feature type="chain" id="PRO_5015151077" evidence="8">
    <location>
        <begin position="32"/>
        <end position="480"/>
    </location>
</feature>
<keyword evidence="2 7" id="KW-0645">Protease</keyword>
<dbReference type="PROSITE" id="PS00141">
    <property type="entry name" value="ASP_PROTEASE"/>
    <property type="match status" value="1"/>
</dbReference>
<comment type="similarity">
    <text evidence="1 7">Belongs to the peptidase A1 family.</text>
</comment>
<dbReference type="Proteomes" id="UP000237000">
    <property type="component" value="Unassembled WGS sequence"/>
</dbReference>
<reference evidence="11" key="1">
    <citation type="submission" date="2016-06" db="EMBL/GenBank/DDBJ databases">
        <title>Parallel loss of symbiosis genes in relatives of nitrogen-fixing non-legume Parasponia.</title>
        <authorList>
            <person name="Van Velzen R."/>
            <person name="Holmer R."/>
            <person name="Bu F."/>
            <person name="Rutten L."/>
            <person name="Van Zeijl A."/>
            <person name="Liu W."/>
            <person name="Santuari L."/>
            <person name="Cao Q."/>
            <person name="Sharma T."/>
            <person name="Shen D."/>
            <person name="Roswanjaya Y."/>
            <person name="Wardhani T."/>
            <person name="Kalhor M.S."/>
            <person name="Jansen J."/>
            <person name="Van den Hoogen J."/>
            <person name="Gungor B."/>
            <person name="Hartog M."/>
            <person name="Hontelez J."/>
            <person name="Verver J."/>
            <person name="Yang W.-C."/>
            <person name="Schijlen E."/>
            <person name="Repin R."/>
            <person name="Schilthuizen M."/>
            <person name="Schranz E."/>
            <person name="Heidstra R."/>
            <person name="Miyata K."/>
            <person name="Fedorova E."/>
            <person name="Kohlen W."/>
            <person name="Bisseling T."/>
            <person name="Smit S."/>
            <person name="Geurts R."/>
        </authorList>
    </citation>
    <scope>NUCLEOTIDE SEQUENCE [LARGE SCALE GENOMIC DNA]</scope>
    <source>
        <strain evidence="11">cv. RG33-2</strain>
    </source>
</reference>
<dbReference type="CDD" id="cd05476">
    <property type="entry name" value="pepsin_A_like_plant"/>
    <property type="match status" value="1"/>
</dbReference>
<feature type="active site" evidence="6">
    <location>
        <position position="358"/>
    </location>
</feature>
<dbReference type="GO" id="GO:0006508">
    <property type="term" value="P:proteolysis"/>
    <property type="evidence" value="ECO:0007669"/>
    <property type="project" value="UniProtKB-KW"/>
</dbReference>
<protein>
    <submittedName>
        <fullName evidence="10">Aspartic peptidase</fullName>
    </submittedName>
</protein>
<gene>
    <name evidence="10" type="ORF">TorRG33x02_331060</name>
</gene>
<evidence type="ECO:0000256" key="7">
    <source>
        <dbReference type="RuleBase" id="RU000454"/>
    </source>
</evidence>
<sequence length="480" mass="52724">MANFRGSFSSSYPFFLFFLLFAINGLALISADDHEISGSTRLELIHRNSRKLSEKVGLDVRPKSQIENIKRLHHRDVQRRLTVVSRRPKAIETAASVAMPLHSGSDFGTGEYFVEAHVGTPGQKFLLVADTGSELTWVKCNYNNCGRRRDCLRRIPNDKAVFSADRSSTFRPVVCSSRMCKTELSNLFSLARCPTNLSPCAYDYRYMEGSAALGIFAHETVSVVLTNGRKRQLTKVLIGCTKSVQDDQGSFKGANGVLGLGLGKNTFTSRVAEDFGGKFSYCLVDHLSPMNESSYIVLGQNRIKTPLLSRMQQTKLVLGGAYGSLYGVQVTGISVGNLLLNIPAPVWNVNRGGGAIIDSGSSLTFLAEPAYKLVTAEFNKFLSKYERLPEDGGPFEFCFNPKGYRESLVPRLKIHFANGAVFQPPVKSYILDVAPQTMCLGIVAASWPGISVIGNILQQNHLWEFDVEKGTLGFAPSSCT</sequence>
<dbReference type="InterPro" id="IPR001969">
    <property type="entry name" value="Aspartic_peptidase_AS"/>
</dbReference>
<accession>A0A2P5B642</accession>
<feature type="active site" evidence="6">
    <location>
        <position position="130"/>
    </location>
</feature>
<evidence type="ECO:0000256" key="3">
    <source>
        <dbReference type="ARBA" id="ARBA00022750"/>
    </source>
</evidence>
<evidence type="ECO:0000256" key="6">
    <source>
        <dbReference type="PIRSR" id="PIRSR601461-1"/>
    </source>
</evidence>
<dbReference type="SUPFAM" id="SSF50630">
    <property type="entry name" value="Acid proteases"/>
    <property type="match status" value="1"/>
</dbReference>
<dbReference type="OrthoDB" id="2747330at2759"/>
<organism evidence="10 11">
    <name type="scientific">Trema orientale</name>
    <name type="common">Charcoal tree</name>
    <name type="synonym">Celtis orientalis</name>
    <dbReference type="NCBI Taxonomy" id="63057"/>
    <lineage>
        <taxon>Eukaryota</taxon>
        <taxon>Viridiplantae</taxon>
        <taxon>Streptophyta</taxon>
        <taxon>Embryophyta</taxon>
        <taxon>Tracheophyta</taxon>
        <taxon>Spermatophyta</taxon>
        <taxon>Magnoliopsida</taxon>
        <taxon>eudicotyledons</taxon>
        <taxon>Gunneridae</taxon>
        <taxon>Pentapetalae</taxon>
        <taxon>rosids</taxon>
        <taxon>fabids</taxon>
        <taxon>Rosales</taxon>
        <taxon>Cannabaceae</taxon>
        <taxon>Trema</taxon>
    </lineage>
</organism>
<dbReference type="InterPro" id="IPR034161">
    <property type="entry name" value="Pepsin-like_plant"/>
</dbReference>
<dbReference type="InterPro" id="IPR032799">
    <property type="entry name" value="TAXi_C"/>
</dbReference>
<dbReference type="Pfam" id="PF14543">
    <property type="entry name" value="TAXi_N"/>
    <property type="match status" value="1"/>
</dbReference>
<dbReference type="PANTHER" id="PTHR47967:SF69">
    <property type="entry name" value="ASPARTIC PROTEINASE NANA, CHLOROPLAST"/>
    <property type="match status" value="1"/>
</dbReference>
<dbReference type="FunCoup" id="A0A2P5B642">
    <property type="interactions" value="19"/>
</dbReference>
<name>A0A2P5B642_TREOI</name>
<dbReference type="Gene3D" id="2.40.70.10">
    <property type="entry name" value="Acid Proteases"/>
    <property type="match status" value="2"/>
</dbReference>
<dbReference type="FunFam" id="2.40.70.10:FF:000033">
    <property type="entry name" value="Aspartyl protease family protein"/>
    <property type="match status" value="1"/>
</dbReference>
<evidence type="ECO:0000313" key="10">
    <source>
        <dbReference type="EMBL" id="PON44264.1"/>
    </source>
</evidence>
<dbReference type="InterPro" id="IPR021109">
    <property type="entry name" value="Peptidase_aspartic_dom_sf"/>
</dbReference>
<evidence type="ECO:0000259" key="9">
    <source>
        <dbReference type="PROSITE" id="PS51767"/>
    </source>
</evidence>
<dbReference type="PANTHER" id="PTHR47967">
    <property type="entry name" value="OS07G0603500 PROTEIN-RELATED"/>
    <property type="match status" value="1"/>
</dbReference>
<keyword evidence="11" id="KW-1185">Reference proteome</keyword>
<dbReference type="PRINTS" id="PR00792">
    <property type="entry name" value="PEPSIN"/>
</dbReference>
<dbReference type="AlphaFoldDB" id="A0A2P5B642"/>
<evidence type="ECO:0000256" key="4">
    <source>
        <dbReference type="ARBA" id="ARBA00022801"/>
    </source>
</evidence>
<dbReference type="InParanoid" id="A0A2P5B642"/>
<keyword evidence="8" id="KW-0732">Signal</keyword>
<feature type="signal peptide" evidence="8">
    <location>
        <begin position="1"/>
        <end position="31"/>
    </location>
</feature>